<keyword evidence="1 7" id="KW-0493">Microtubule</keyword>
<feature type="binding site" evidence="6">
    <location>
        <begin position="146"/>
        <end position="153"/>
    </location>
    <ligand>
        <name>ATP</name>
        <dbReference type="ChEBI" id="CHEBI:30616"/>
    </ligand>
</feature>
<evidence type="ECO:0000256" key="4">
    <source>
        <dbReference type="ARBA" id="ARBA00023054"/>
    </source>
</evidence>
<dbReference type="InterPro" id="IPR027640">
    <property type="entry name" value="Kinesin-like_fam"/>
</dbReference>
<feature type="coiled-coil region" evidence="8">
    <location>
        <begin position="555"/>
        <end position="582"/>
    </location>
</feature>
<feature type="region of interest" description="Disordered" evidence="9">
    <location>
        <begin position="527"/>
        <end position="553"/>
    </location>
</feature>
<reference evidence="11" key="1">
    <citation type="submission" date="2015-04" db="EMBL/GenBank/DDBJ databases">
        <title>The genome sequence of the plant pathogenic Rhizarian Plasmodiophora brassicae reveals insights in its biotrophic life cycle and the origin of chitin synthesis.</title>
        <authorList>
            <person name="Schwelm A."/>
            <person name="Fogelqvist J."/>
            <person name="Knaust A."/>
            <person name="Julke S."/>
            <person name="Lilja T."/>
            <person name="Dhandapani V."/>
            <person name="Bonilla-Rosso G."/>
            <person name="Karlsson M."/>
            <person name="Shevchenko A."/>
            <person name="Choi S.R."/>
            <person name="Kim H.G."/>
            <person name="Park J.Y."/>
            <person name="Lim Y.P."/>
            <person name="Ludwig-Muller J."/>
            <person name="Dixelius C."/>
        </authorList>
    </citation>
    <scope>NUCLEOTIDE SEQUENCE</scope>
    <source>
        <tissue evidence="11">Potato root galls</tissue>
    </source>
</reference>
<keyword evidence="3 6" id="KW-0067">ATP-binding</keyword>
<evidence type="ECO:0000313" key="11">
    <source>
        <dbReference type="EMBL" id="CRZ10150.1"/>
    </source>
</evidence>
<evidence type="ECO:0000256" key="3">
    <source>
        <dbReference type="ARBA" id="ARBA00022840"/>
    </source>
</evidence>
<evidence type="ECO:0000259" key="10">
    <source>
        <dbReference type="PROSITE" id="PS50067"/>
    </source>
</evidence>
<dbReference type="SUPFAM" id="SSF52540">
    <property type="entry name" value="P-loop containing nucleoside triphosphate hydrolases"/>
    <property type="match status" value="1"/>
</dbReference>
<evidence type="ECO:0000256" key="6">
    <source>
        <dbReference type="PROSITE-ProRule" id="PRU00283"/>
    </source>
</evidence>
<keyword evidence="2 6" id="KW-0547">Nucleotide-binding</keyword>
<evidence type="ECO:0000256" key="1">
    <source>
        <dbReference type="ARBA" id="ARBA00022701"/>
    </source>
</evidence>
<dbReference type="InterPro" id="IPR036961">
    <property type="entry name" value="Kinesin_motor_dom_sf"/>
</dbReference>
<sequence length="819" mass="91317">MRPDDNDGLITERQSEASLAFIVAVRVRPESDSELVNPRHSNIIRVLNDNVLVFDPKDPDDEWTRTGDVSLNDGFHGDDVAEPSFGTRKRGLRKLTSSRRPHKDTTFAFDCVFGHNATQQQVYNNTGRVLVNSVFDGFNSTVFAYGATGSGKTCTMVGDTFIGPGVMILSMRDIFEHIQANMSDLECRVQLSYLEVYNEEIKDLLVEQPPLLHQSHCLSDIGHKFTRVKSAGLEKPRRSSKQVPGEHSLALREDPGRGIFVAGLSVHEPTSAVEVFDLLARGNHRRTQCATDANARSSRSHAVLQVTVSVKNRTADCQMEVRTGKLSLVDLAGSERAAVTKNRGSMLREGANINRSLLALGNCINALCKNATGGHVPFRNSKLTRLLKDSLGGNCRTVMIANISPSSLSYDDTQNTLKYSNRAKNIKTFVRKNAQTVHYHVSKYKEIIYNLQHEIQELKNQATGSIGVPTKSICASDSSNGFQEVQTMKQIREFIFQRVSNITDLQTHITSIMCRLAKVNVRNCRSQISSSAGPTPNVSPTGSADHKKREDGNQRTEMLCLIKTLEDQVDNEREQISDLMKRLGSDLSSSNRTIIQLETDFQLEQIRSRECTKRSRFQADLIDKIMSMLTDTERNQQTLLDTLRLQHSALERRSALTDQLKSAWSKAMCLGRHDSETPSLPITPRAMDSVIWAKVNSSRYPAQSMDDSCIPSPVPQLDVRPRSLLGSVGPQNLSRSISFPTSSFPRDEGARYSFDQYTIGKENLNSRSTVPPTPSPRPRQVRGPRIVSNRSRDVIAPGGWRPVPRRHVHQAWATPTPTK</sequence>
<dbReference type="GO" id="GO:0003777">
    <property type="term" value="F:microtubule motor activity"/>
    <property type="evidence" value="ECO:0007669"/>
    <property type="project" value="InterPro"/>
</dbReference>
<evidence type="ECO:0000256" key="7">
    <source>
        <dbReference type="RuleBase" id="RU000394"/>
    </source>
</evidence>
<comment type="similarity">
    <text evidence="6 7">Belongs to the TRAFAC class myosin-kinesin ATPase superfamily. Kinesin family.</text>
</comment>
<dbReference type="GO" id="GO:0007018">
    <property type="term" value="P:microtubule-based movement"/>
    <property type="evidence" value="ECO:0007669"/>
    <property type="project" value="InterPro"/>
</dbReference>
<evidence type="ECO:0000256" key="8">
    <source>
        <dbReference type="SAM" id="Coils"/>
    </source>
</evidence>
<dbReference type="PROSITE" id="PS00411">
    <property type="entry name" value="KINESIN_MOTOR_1"/>
    <property type="match status" value="1"/>
</dbReference>
<dbReference type="PROSITE" id="PS50067">
    <property type="entry name" value="KINESIN_MOTOR_2"/>
    <property type="match status" value="1"/>
</dbReference>
<dbReference type="Pfam" id="PF00225">
    <property type="entry name" value="Kinesin"/>
    <property type="match status" value="1"/>
</dbReference>
<dbReference type="AlphaFoldDB" id="A0A0H5R7L2"/>
<dbReference type="PRINTS" id="PR00380">
    <property type="entry name" value="KINESINHEAVY"/>
</dbReference>
<name>A0A0H5R7L2_9EUKA</name>
<evidence type="ECO:0000256" key="9">
    <source>
        <dbReference type="SAM" id="MobiDB-lite"/>
    </source>
</evidence>
<feature type="region of interest" description="Disordered" evidence="9">
    <location>
        <begin position="760"/>
        <end position="819"/>
    </location>
</feature>
<proteinExistence type="inferred from homology"/>
<dbReference type="GO" id="GO:0005874">
    <property type="term" value="C:microtubule"/>
    <property type="evidence" value="ECO:0007669"/>
    <property type="project" value="UniProtKB-KW"/>
</dbReference>
<feature type="domain" description="Kinesin motor" evidence="10">
    <location>
        <begin position="20"/>
        <end position="426"/>
    </location>
</feature>
<dbReference type="GO" id="GO:0008017">
    <property type="term" value="F:microtubule binding"/>
    <property type="evidence" value="ECO:0007669"/>
    <property type="project" value="InterPro"/>
</dbReference>
<organism evidence="11">
    <name type="scientific">Spongospora subterranea</name>
    <dbReference type="NCBI Taxonomy" id="70186"/>
    <lineage>
        <taxon>Eukaryota</taxon>
        <taxon>Sar</taxon>
        <taxon>Rhizaria</taxon>
        <taxon>Endomyxa</taxon>
        <taxon>Phytomyxea</taxon>
        <taxon>Plasmodiophorida</taxon>
        <taxon>Plasmodiophoridae</taxon>
        <taxon>Spongospora</taxon>
    </lineage>
</organism>
<dbReference type="InterPro" id="IPR001752">
    <property type="entry name" value="Kinesin_motor_dom"/>
</dbReference>
<dbReference type="InterPro" id="IPR019821">
    <property type="entry name" value="Kinesin_motor_CS"/>
</dbReference>
<feature type="compositionally biased region" description="Polar residues" evidence="9">
    <location>
        <begin position="527"/>
        <end position="542"/>
    </location>
</feature>
<dbReference type="PANTHER" id="PTHR47968:SF13">
    <property type="entry name" value="KINESIN-LIKE PROTEIN KIF19 ISOFORM X1"/>
    <property type="match status" value="1"/>
</dbReference>
<dbReference type="EMBL" id="HACM01009708">
    <property type="protein sequence ID" value="CRZ10150.1"/>
    <property type="molecule type" value="Transcribed_RNA"/>
</dbReference>
<dbReference type="GO" id="GO:0005524">
    <property type="term" value="F:ATP binding"/>
    <property type="evidence" value="ECO:0007669"/>
    <property type="project" value="UniProtKB-UniRule"/>
</dbReference>
<keyword evidence="4 8" id="KW-0175">Coiled coil</keyword>
<accession>A0A0H5R7L2</accession>
<protein>
    <recommendedName>
        <fullName evidence="7">Kinesin-like protein</fullName>
    </recommendedName>
</protein>
<dbReference type="SMART" id="SM00129">
    <property type="entry name" value="KISc"/>
    <property type="match status" value="1"/>
</dbReference>
<dbReference type="InterPro" id="IPR027417">
    <property type="entry name" value="P-loop_NTPase"/>
</dbReference>
<keyword evidence="5 6" id="KW-0505">Motor protein</keyword>
<feature type="compositionally biased region" description="Basic and acidic residues" evidence="9">
    <location>
        <begin position="544"/>
        <end position="553"/>
    </location>
</feature>
<evidence type="ECO:0000256" key="5">
    <source>
        <dbReference type="ARBA" id="ARBA00023175"/>
    </source>
</evidence>
<evidence type="ECO:0000256" key="2">
    <source>
        <dbReference type="ARBA" id="ARBA00022741"/>
    </source>
</evidence>
<dbReference type="Gene3D" id="3.40.850.10">
    <property type="entry name" value="Kinesin motor domain"/>
    <property type="match status" value="1"/>
</dbReference>
<dbReference type="PANTHER" id="PTHR47968">
    <property type="entry name" value="CENTROMERE PROTEIN E"/>
    <property type="match status" value="1"/>
</dbReference>